<feature type="signal peptide" evidence="3">
    <location>
        <begin position="1"/>
        <end position="20"/>
    </location>
</feature>
<evidence type="ECO:0000256" key="1">
    <source>
        <dbReference type="ARBA" id="ARBA00009336"/>
    </source>
</evidence>
<keyword evidence="6" id="KW-1185">Reference proteome</keyword>
<dbReference type="Proteomes" id="UP000243579">
    <property type="component" value="Unassembled WGS sequence"/>
</dbReference>
<gene>
    <name evidence="5" type="ORF">ACHHYP_05188</name>
</gene>
<dbReference type="Gene3D" id="3.10.50.10">
    <property type="match status" value="1"/>
</dbReference>
<keyword evidence="3" id="KW-0732">Signal</keyword>
<dbReference type="InterPro" id="IPR017853">
    <property type="entry name" value="GH"/>
</dbReference>
<dbReference type="GO" id="GO:0008061">
    <property type="term" value="F:chitin binding"/>
    <property type="evidence" value="ECO:0007669"/>
    <property type="project" value="InterPro"/>
</dbReference>
<dbReference type="PANTHER" id="PTHR46066">
    <property type="entry name" value="CHITINASE DOMAIN-CONTAINING PROTEIN 1 FAMILY MEMBER"/>
    <property type="match status" value="1"/>
</dbReference>
<evidence type="ECO:0000313" key="5">
    <source>
        <dbReference type="EMBL" id="OQR90860.1"/>
    </source>
</evidence>
<organism evidence="5 6">
    <name type="scientific">Achlya hypogyna</name>
    <name type="common">Oomycete</name>
    <name type="synonym">Protoachlya hypogyna</name>
    <dbReference type="NCBI Taxonomy" id="1202772"/>
    <lineage>
        <taxon>Eukaryota</taxon>
        <taxon>Sar</taxon>
        <taxon>Stramenopiles</taxon>
        <taxon>Oomycota</taxon>
        <taxon>Saprolegniomycetes</taxon>
        <taxon>Saprolegniales</taxon>
        <taxon>Achlyaceae</taxon>
        <taxon>Achlya</taxon>
    </lineage>
</organism>
<dbReference type="EMBL" id="JNBR01000575">
    <property type="protein sequence ID" value="OQR90860.1"/>
    <property type="molecule type" value="Genomic_DNA"/>
</dbReference>
<dbReference type="InterPro" id="IPR011583">
    <property type="entry name" value="Chitinase_II/V-like_cat"/>
</dbReference>
<evidence type="ECO:0000259" key="4">
    <source>
        <dbReference type="PROSITE" id="PS51910"/>
    </source>
</evidence>
<dbReference type="AlphaFoldDB" id="A0A1V9YZ92"/>
<feature type="chain" id="PRO_5013139525" description="Chitinase domain-containing protein 1" evidence="3">
    <location>
        <begin position="21"/>
        <end position="368"/>
    </location>
</feature>
<accession>A0A1V9YZ92</accession>
<name>A0A1V9YZ92_ACHHY</name>
<dbReference type="PROSITE" id="PS51910">
    <property type="entry name" value="GH18_2"/>
    <property type="match status" value="1"/>
</dbReference>
<dbReference type="Gene3D" id="3.20.20.80">
    <property type="entry name" value="Glycosidases"/>
    <property type="match status" value="1"/>
</dbReference>
<dbReference type="GO" id="GO:0070492">
    <property type="term" value="F:oligosaccharide binding"/>
    <property type="evidence" value="ECO:0007669"/>
    <property type="project" value="TreeGrafter"/>
</dbReference>
<comment type="similarity">
    <text evidence="1">Belongs to the glycosyl hydrolase 18 family.</text>
</comment>
<dbReference type="Pfam" id="PF00704">
    <property type="entry name" value="Glyco_hydro_18"/>
    <property type="match status" value="1"/>
</dbReference>
<dbReference type="PANTHER" id="PTHR46066:SF2">
    <property type="entry name" value="CHITINASE DOMAIN-CONTAINING PROTEIN 1"/>
    <property type="match status" value="1"/>
</dbReference>
<evidence type="ECO:0000313" key="6">
    <source>
        <dbReference type="Proteomes" id="UP000243579"/>
    </source>
</evidence>
<dbReference type="OrthoDB" id="10254444at2759"/>
<dbReference type="GO" id="GO:0005975">
    <property type="term" value="P:carbohydrate metabolic process"/>
    <property type="evidence" value="ECO:0007669"/>
    <property type="project" value="InterPro"/>
</dbReference>
<dbReference type="SMART" id="SM00636">
    <property type="entry name" value="Glyco_18"/>
    <property type="match status" value="1"/>
</dbReference>
<evidence type="ECO:0000256" key="3">
    <source>
        <dbReference type="SAM" id="SignalP"/>
    </source>
</evidence>
<dbReference type="InterPro" id="IPR029070">
    <property type="entry name" value="Chitinase_insertion_sf"/>
</dbReference>
<sequence>MRIAAAIVCALGLLAGLGAGYDDFIFDDDMGEDNGGEVNCVVDDDAAVCHIPSVFDRGLVTASPTASSILKHANHFDGNTAIKRFSGETLGYVTPWNKHGYDTAKIFRKKFTYIAPVWYQIRHDAAKTPTLTGGHDVDSKWIDQVRGSDGDGPKIVPRFMFEMTSLTQREVTQIVKLLAQEVASHGYDGLTLEIPIVEITVPFLQALGKALHKARRLLLVVLPTSQRDGRLSVDGTFVTQLMPFVDRFSVNAYDYSSAGPNAPLPWLQATLRQLQPPSKFLMGLAFYGYDTNEAVIGPQYLELLSQHSPEIEWDAHAHECVFAYAGRRRVYYPCLRSVHERLEYFSGMGAGAAIWEIGQGLDYFFDLL</sequence>
<dbReference type="SUPFAM" id="SSF51445">
    <property type="entry name" value="(Trans)glycosidases"/>
    <property type="match status" value="1"/>
</dbReference>
<proteinExistence type="inferred from homology"/>
<dbReference type="InterPro" id="IPR001223">
    <property type="entry name" value="Glyco_hydro18_cat"/>
</dbReference>
<feature type="domain" description="GH18" evidence="4">
    <location>
        <begin position="87"/>
        <end position="368"/>
    </location>
</feature>
<protein>
    <recommendedName>
        <fullName evidence="2">Chitinase domain-containing protein 1</fullName>
    </recommendedName>
</protein>
<reference evidence="5 6" key="1">
    <citation type="journal article" date="2014" name="Genome Biol. Evol.">
        <title>The secreted proteins of Achlya hypogyna and Thraustotheca clavata identify the ancestral oomycete secretome and reveal gene acquisitions by horizontal gene transfer.</title>
        <authorList>
            <person name="Misner I."/>
            <person name="Blouin N."/>
            <person name="Leonard G."/>
            <person name="Richards T.A."/>
            <person name="Lane C.E."/>
        </authorList>
    </citation>
    <scope>NUCLEOTIDE SEQUENCE [LARGE SCALE GENOMIC DNA]</scope>
    <source>
        <strain evidence="5 6">ATCC 48635</strain>
    </source>
</reference>
<comment type="caution">
    <text evidence="5">The sequence shown here is derived from an EMBL/GenBank/DDBJ whole genome shotgun (WGS) entry which is preliminary data.</text>
</comment>
<evidence type="ECO:0000256" key="2">
    <source>
        <dbReference type="ARBA" id="ARBA00040976"/>
    </source>
</evidence>
<dbReference type="STRING" id="1202772.A0A1V9YZ92"/>
<dbReference type="GO" id="GO:0012505">
    <property type="term" value="C:endomembrane system"/>
    <property type="evidence" value="ECO:0007669"/>
    <property type="project" value="TreeGrafter"/>
</dbReference>